<dbReference type="HOGENOM" id="CLU_3336485_0_0_1"/>
<dbReference type="InParanoid" id="K3XUA2"/>
<dbReference type="Proteomes" id="UP000004995">
    <property type="component" value="Unassembled WGS sequence"/>
</dbReference>
<organism evidence="1 2">
    <name type="scientific">Setaria italica</name>
    <name type="common">Foxtail millet</name>
    <name type="synonym">Panicum italicum</name>
    <dbReference type="NCBI Taxonomy" id="4555"/>
    <lineage>
        <taxon>Eukaryota</taxon>
        <taxon>Viridiplantae</taxon>
        <taxon>Streptophyta</taxon>
        <taxon>Embryophyta</taxon>
        <taxon>Tracheophyta</taxon>
        <taxon>Spermatophyta</taxon>
        <taxon>Magnoliopsida</taxon>
        <taxon>Liliopsida</taxon>
        <taxon>Poales</taxon>
        <taxon>Poaceae</taxon>
        <taxon>PACMAD clade</taxon>
        <taxon>Panicoideae</taxon>
        <taxon>Panicodae</taxon>
        <taxon>Paniceae</taxon>
        <taxon>Cenchrinae</taxon>
        <taxon>Setaria</taxon>
    </lineage>
</organism>
<reference evidence="2" key="1">
    <citation type="journal article" date="2012" name="Nat. Biotechnol.">
        <title>Reference genome sequence of the model plant Setaria.</title>
        <authorList>
            <person name="Bennetzen J.L."/>
            <person name="Schmutz J."/>
            <person name="Wang H."/>
            <person name="Percifield R."/>
            <person name="Hawkins J."/>
            <person name="Pontaroli A.C."/>
            <person name="Estep M."/>
            <person name="Feng L."/>
            <person name="Vaughn J.N."/>
            <person name="Grimwood J."/>
            <person name="Jenkins J."/>
            <person name="Barry K."/>
            <person name="Lindquist E."/>
            <person name="Hellsten U."/>
            <person name="Deshpande S."/>
            <person name="Wang X."/>
            <person name="Wu X."/>
            <person name="Mitros T."/>
            <person name="Triplett J."/>
            <person name="Yang X."/>
            <person name="Ye C.Y."/>
            <person name="Mauro-Herrera M."/>
            <person name="Wang L."/>
            <person name="Li P."/>
            <person name="Sharma M."/>
            <person name="Sharma R."/>
            <person name="Ronald P.C."/>
            <person name="Panaud O."/>
            <person name="Kellogg E.A."/>
            <person name="Brutnell T.P."/>
            <person name="Doust A.N."/>
            <person name="Tuskan G.A."/>
            <person name="Rokhsar D."/>
            <person name="Devos K.M."/>
        </authorList>
    </citation>
    <scope>NUCLEOTIDE SEQUENCE [LARGE SCALE GENOMIC DNA]</scope>
    <source>
        <strain evidence="2">cv. Yugu1</strain>
    </source>
</reference>
<proteinExistence type="predicted"/>
<dbReference type="AlphaFoldDB" id="K3XUA2"/>
<accession>K3XUA2</accession>
<dbReference type="Gramene" id="KQL04940">
    <property type="protein sequence ID" value="KQL04940"/>
    <property type="gene ID" value="SETIT_005509mg"/>
</dbReference>
<evidence type="ECO:0000313" key="2">
    <source>
        <dbReference type="Proteomes" id="UP000004995"/>
    </source>
</evidence>
<dbReference type="EnsemblPlants" id="KQL04940">
    <property type="protein sequence ID" value="KQL04940"/>
    <property type="gene ID" value="SETIT_005509mg"/>
</dbReference>
<dbReference type="EMBL" id="AGNK02002942">
    <property type="status" value="NOT_ANNOTATED_CDS"/>
    <property type="molecule type" value="Genomic_DNA"/>
</dbReference>
<evidence type="ECO:0000313" key="1">
    <source>
        <dbReference type="EnsemblPlants" id="KQL04940"/>
    </source>
</evidence>
<reference evidence="1" key="2">
    <citation type="submission" date="2018-08" db="UniProtKB">
        <authorList>
            <consortium name="EnsemblPlants"/>
        </authorList>
    </citation>
    <scope>IDENTIFICATION</scope>
    <source>
        <strain evidence="1">Yugu1</strain>
    </source>
</reference>
<protein>
    <submittedName>
        <fullName evidence="1">Uncharacterized protein</fullName>
    </submittedName>
</protein>
<name>K3XUA2_SETIT</name>
<keyword evidence="2" id="KW-1185">Reference proteome</keyword>
<sequence>MHACITYFTTQQFPLVEFNWQSFRQKYISSNLKSIVPK</sequence>